<dbReference type="SFLD" id="SFLDS00019">
    <property type="entry name" value="Glutathione_Transferase_(cytos"/>
    <property type="match status" value="1"/>
</dbReference>
<dbReference type="SFLD" id="SFLDG01180">
    <property type="entry name" value="SUF1"/>
    <property type="match status" value="1"/>
</dbReference>
<dbReference type="Pfam" id="PF17172">
    <property type="entry name" value="GST_N_4"/>
    <property type="match status" value="1"/>
</dbReference>
<dbReference type="RefSeq" id="WP_191076460.1">
    <property type="nucleotide sequence ID" value="NZ_JACTAG010000002.1"/>
</dbReference>
<dbReference type="Pfam" id="PF13410">
    <property type="entry name" value="GST_C_2"/>
    <property type="match status" value="1"/>
</dbReference>
<comment type="caution">
    <text evidence="2">The sequence shown here is derived from an EMBL/GenBank/DDBJ whole genome shotgun (WGS) entry which is preliminary data.</text>
</comment>
<dbReference type="InterPro" id="IPR012336">
    <property type="entry name" value="Thioredoxin-like_fold"/>
</dbReference>
<dbReference type="PANTHER" id="PTHR12289:SF41">
    <property type="entry name" value="FAILED AXON CONNECTIONS-RELATED"/>
    <property type="match status" value="1"/>
</dbReference>
<dbReference type="InterPro" id="IPR026928">
    <property type="entry name" value="FAX/IsoI-like"/>
</dbReference>
<dbReference type="CDD" id="cd03193">
    <property type="entry name" value="GST_C_Metaxin"/>
    <property type="match status" value="1"/>
</dbReference>
<organism evidence="2 3">
    <name type="scientific">Sulfitobacter aestuariivivens</name>
    <dbReference type="NCBI Taxonomy" id="2766981"/>
    <lineage>
        <taxon>Bacteria</taxon>
        <taxon>Pseudomonadati</taxon>
        <taxon>Pseudomonadota</taxon>
        <taxon>Alphaproteobacteria</taxon>
        <taxon>Rhodobacterales</taxon>
        <taxon>Roseobacteraceae</taxon>
        <taxon>Sulfitobacter</taxon>
    </lineage>
</organism>
<evidence type="ECO:0000313" key="2">
    <source>
        <dbReference type="EMBL" id="MBD3665487.1"/>
    </source>
</evidence>
<evidence type="ECO:0000313" key="3">
    <source>
        <dbReference type="Proteomes" id="UP000635142"/>
    </source>
</evidence>
<dbReference type="InterPro" id="IPR040079">
    <property type="entry name" value="Glutathione_S-Trfase"/>
</dbReference>
<dbReference type="InterPro" id="IPR050931">
    <property type="entry name" value="Mito_Protein_Transport_Metaxin"/>
</dbReference>
<dbReference type="EMBL" id="JACTAG010000002">
    <property type="protein sequence ID" value="MBD3665487.1"/>
    <property type="molecule type" value="Genomic_DNA"/>
</dbReference>
<gene>
    <name evidence="2" type="ORF">H9Q16_16260</name>
</gene>
<proteinExistence type="predicted"/>
<keyword evidence="3" id="KW-1185">Reference proteome</keyword>
<dbReference type="Proteomes" id="UP000635142">
    <property type="component" value="Unassembled WGS sequence"/>
</dbReference>
<dbReference type="SUPFAM" id="SSF47616">
    <property type="entry name" value="GST C-terminal domain-like"/>
    <property type="match status" value="1"/>
</dbReference>
<reference evidence="2" key="1">
    <citation type="submission" date="2020-08" db="EMBL/GenBank/DDBJ databases">
        <title>Sulfitobacter aestuariivivens sp. nov., isolated from a tidal flat.</title>
        <authorList>
            <person name="Park S."/>
            <person name="Yoon J.-H."/>
        </authorList>
    </citation>
    <scope>NUCLEOTIDE SEQUENCE</scope>
    <source>
        <strain evidence="2">TSTF-M16</strain>
    </source>
</reference>
<accession>A0A927D956</accession>
<dbReference type="InterPro" id="IPR036282">
    <property type="entry name" value="Glutathione-S-Trfase_C_sf"/>
</dbReference>
<evidence type="ECO:0000259" key="1">
    <source>
        <dbReference type="Pfam" id="PF17172"/>
    </source>
</evidence>
<protein>
    <submittedName>
        <fullName evidence="2">Glutathione S-transferase family protein</fullName>
    </submittedName>
</protein>
<dbReference type="SUPFAM" id="SSF52833">
    <property type="entry name" value="Thioredoxin-like"/>
    <property type="match status" value="1"/>
</dbReference>
<sequence length="241" mass="27393">MITLITYAPAFGQPSASPYCTKAIWLLNMSGQSWGRSDTFDPRSMPKQKLPAIRVEETLIHDSDDIRAYLEGQGHDFDAGLSDMERATSRAFIRMAEEHMYFHIVLDRWGDDRTWPKVRDTYFKMIPKPLRRFITNRLRKSVLRGMHMQGLGRLTAKERLARIEPDLQAVTTRLWHGCFLFGNRPTAADASVAAMLGAMRATPGSTLLKTRIAEDVILCRYLDRMEQAMRAPNGDVVSLCA</sequence>
<dbReference type="GO" id="GO:0005737">
    <property type="term" value="C:cytoplasm"/>
    <property type="evidence" value="ECO:0007669"/>
    <property type="project" value="TreeGrafter"/>
</dbReference>
<dbReference type="AlphaFoldDB" id="A0A927D956"/>
<dbReference type="InterPro" id="IPR036249">
    <property type="entry name" value="Thioredoxin-like_sf"/>
</dbReference>
<dbReference type="PANTHER" id="PTHR12289">
    <property type="entry name" value="METAXIN RELATED"/>
    <property type="match status" value="1"/>
</dbReference>
<dbReference type="SFLD" id="SFLDG01200">
    <property type="entry name" value="SUF1.1"/>
    <property type="match status" value="1"/>
</dbReference>
<feature type="domain" description="Thioredoxin-like fold" evidence="1">
    <location>
        <begin position="18"/>
        <end position="113"/>
    </location>
</feature>
<name>A0A927D956_9RHOB</name>